<dbReference type="PANTHER" id="PTHR42693">
    <property type="entry name" value="ARYLSULFATASE FAMILY MEMBER"/>
    <property type="match status" value="1"/>
</dbReference>
<organism evidence="6 7">
    <name type="scientific">Flammeovirga aprica JL-4</name>
    <dbReference type="NCBI Taxonomy" id="694437"/>
    <lineage>
        <taxon>Bacteria</taxon>
        <taxon>Pseudomonadati</taxon>
        <taxon>Bacteroidota</taxon>
        <taxon>Cytophagia</taxon>
        <taxon>Cytophagales</taxon>
        <taxon>Flammeovirgaceae</taxon>
        <taxon>Flammeovirga</taxon>
    </lineage>
</organism>
<dbReference type="InterPro" id="IPR024607">
    <property type="entry name" value="Sulfatase_CS"/>
</dbReference>
<sequence length="584" mass="66684">MKVLNLIYIFLLFGLTAFGQQKPNVVMILTDDQGYGDLGVTGNPHISTPNIDQFAKENVTLDHFLVNAVCAPTRASLLTGRYNLATGVNWVTRRKEVMNADEVTLAELFKSNNYQTGLFGKWHNGSTYPHNPVGQGFDTFFGFCSGHWNNYFDTELENEKGEYEKTEGYITDVLTDRAIQFIEKNKDENFFCFIPYNAPHAPFQVGDEYYSKYEKMGLDERTAAVYGMCENIDDNVGRLIAKLKDLGLYENTIFIYTTDNGPNGERYNAEMRGKKATVHEGGVRVPLFIKAPGMKKEKVEQLTAHIDIFPTLAELCSISVPDTLEIHGKSLVPLMKGKDKNWEDRIIYTHNQPWHFEEAPAGAVRNEQYRLVMSKENDTTLYNMNIDPSQLNDLSKSKPEVVKEMTADYHNWFMDMTNGGKEPLAEKIQVGHKEAPKTVLAAVDGTTRNKVRYEGKGWSNDWVKNFKNKKGVIQWDIKVVEDGDYNFDMLYSCSEAFVGFKLMIEVGDKIITKQIQQAFKTQQIESPDREERTEVHEFTWGDMKMGKIHLKKGKYKVKVRVSNDINPANDFRLKEIVINSTQQS</sequence>
<dbReference type="EMBL" id="JABANE010000083">
    <property type="protein sequence ID" value="NME71020.1"/>
    <property type="molecule type" value="Genomic_DNA"/>
</dbReference>
<accession>A0A7X9XBR9</accession>
<dbReference type="PROSITE" id="PS00523">
    <property type="entry name" value="SULFATASE_1"/>
    <property type="match status" value="1"/>
</dbReference>
<dbReference type="InterPro" id="IPR050738">
    <property type="entry name" value="Sulfatase"/>
</dbReference>
<dbReference type="Gene3D" id="3.30.1120.10">
    <property type="match status" value="1"/>
</dbReference>
<dbReference type="Proteomes" id="UP000576082">
    <property type="component" value="Unassembled WGS sequence"/>
</dbReference>
<keyword evidence="7" id="KW-1185">Reference proteome</keyword>
<protein>
    <submittedName>
        <fullName evidence="6">Arylsulfatase</fullName>
    </submittedName>
</protein>
<dbReference type="InterPro" id="IPR017850">
    <property type="entry name" value="Alkaline_phosphatase_core_sf"/>
</dbReference>
<proteinExistence type="inferred from homology"/>
<evidence type="ECO:0000259" key="5">
    <source>
        <dbReference type="Pfam" id="PF00884"/>
    </source>
</evidence>
<evidence type="ECO:0000256" key="1">
    <source>
        <dbReference type="ARBA" id="ARBA00008779"/>
    </source>
</evidence>
<gene>
    <name evidence="6" type="ORF">HHU12_23835</name>
</gene>
<comment type="similarity">
    <text evidence="1">Belongs to the sulfatase family.</text>
</comment>
<dbReference type="Pfam" id="PF00884">
    <property type="entry name" value="Sulfatase"/>
    <property type="match status" value="1"/>
</dbReference>
<evidence type="ECO:0000256" key="2">
    <source>
        <dbReference type="ARBA" id="ARBA00022723"/>
    </source>
</evidence>
<comment type="caution">
    <text evidence="6">The sequence shown here is derived from an EMBL/GenBank/DDBJ whole genome shotgun (WGS) entry which is preliminary data.</text>
</comment>
<keyword evidence="4" id="KW-0106">Calcium</keyword>
<dbReference type="Gene3D" id="3.40.720.10">
    <property type="entry name" value="Alkaline Phosphatase, subunit A"/>
    <property type="match status" value="1"/>
</dbReference>
<dbReference type="RefSeq" id="WP_169659244.1">
    <property type="nucleotide sequence ID" value="NZ_JABANE010000083.1"/>
</dbReference>
<dbReference type="Gene3D" id="2.60.120.260">
    <property type="entry name" value="Galactose-binding domain-like"/>
    <property type="match status" value="1"/>
</dbReference>
<keyword evidence="2" id="KW-0479">Metal-binding</keyword>
<dbReference type="SUPFAM" id="SSF53649">
    <property type="entry name" value="Alkaline phosphatase-like"/>
    <property type="match status" value="1"/>
</dbReference>
<dbReference type="GO" id="GO:0046872">
    <property type="term" value="F:metal ion binding"/>
    <property type="evidence" value="ECO:0007669"/>
    <property type="project" value="UniProtKB-KW"/>
</dbReference>
<feature type="domain" description="Sulfatase N-terminal" evidence="5">
    <location>
        <begin position="23"/>
        <end position="316"/>
    </location>
</feature>
<keyword evidence="3" id="KW-0378">Hydrolase</keyword>
<evidence type="ECO:0000313" key="6">
    <source>
        <dbReference type="EMBL" id="NME71020.1"/>
    </source>
</evidence>
<name>A0A7X9XBR9_9BACT</name>
<evidence type="ECO:0000256" key="4">
    <source>
        <dbReference type="ARBA" id="ARBA00022837"/>
    </source>
</evidence>
<evidence type="ECO:0000256" key="3">
    <source>
        <dbReference type="ARBA" id="ARBA00022801"/>
    </source>
</evidence>
<reference evidence="6 7" key="1">
    <citation type="submission" date="2020-04" db="EMBL/GenBank/DDBJ databases">
        <title>Flammeovirga sp. SR4, a novel species isolated from seawater.</title>
        <authorList>
            <person name="Wang X."/>
        </authorList>
    </citation>
    <scope>NUCLEOTIDE SEQUENCE [LARGE SCALE GENOMIC DNA]</scope>
    <source>
        <strain evidence="6 7">ATCC 23126</strain>
    </source>
</reference>
<evidence type="ECO:0000313" key="7">
    <source>
        <dbReference type="Proteomes" id="UP000576082"/>
    </source>
</evidence>
<dbReference type="CDD" id="cd16146">
    <property type="entry name" value="ARS_like"/>
    <property type="match status" value="1"/>
</dbReference>
<dbReference type="GO" id="GO:0004065">
    <property type="term" value="F:arylsulfatase activity"/>
    <property type="evidence" value="ECO:0007669"/>
    <property type="project" value="TreeGrafter"/>
</dbReference>
<dbReference type="PANTHER" id="PTHR42693:SF53">
    <property type="entry name" value="ENDO-4-O-SULFATASE"/>
    <property type="match status" value="1"/>
</dbReference>
<dbReference type="InterPro" id="IPR000917">
    <property type="entry name" value="Sulfatase_N"/>
</dbReference>
<dbReference type="AlphaFoldDB" id="A0A7X9XBR9"/>